<evidence type="ECO:0000313" key="8">
    <source>
        <dbReference type="EMBL" id="KAB4187904.1"/>
    </source>
</evidence>
<name>A0A174GNE1_BACUN</name>
<feature type="transmembrane region" description="Helical" evidence="5">
    <location>
        <begin position="78"/>
        <end position="97"/>
    </location>
</feature>
<feature type="transmembrane region" description="Helical" evidence="5">
    <location>
        <begin position="129"/>
        <end position="148"/>
    </location>
</feature>
<keyword evidence="2 5" id="KW-0812">Transmembrane</keyword>
<feature type="transmembrane region" description="Helical" evidence="5">
    <location>
        <begin position="304"/>
        <end position="327"/>
    </location>
</feature>
<evidence type="ECO:0000256" key="3">
    <source>
        <dbReference type="ARBA" id="ARBA00022989"/>
    </source>
</evidence>
<dbReference type="EMBL" id="WCTY01000002">
    <property type="protein sequence ID" value="KAB4187904.1"/>
    <property type="molecule type" value="Genomic_DNA"/>
</dbReference>
<comment type="subcellular location">
    <subcellularLocation>
        <location evidence="1">Membrane</location>
        <topology evidence="1">Multi-pass membrane protein</topology>
    </subcellularLocation>
</comment>
<evidence type="ECO:0000256" key="1">
    <source>
        <dbReference type="ARBA" id="ARBA00004141"/>
    </source>
</evidence>
<dbReference type="GO" id="GO:0016874">
    <property type="term" value="F:ligase activity"/>
    <property type="evidence" value="ECO:0007669"/>
    <property type="project" value="UniProtKB-KW"/>
</dbReference>
<evidence type="ECO:0000313" key="7">
    <source>
        <dbReference type="EMBL" id="CUO64162.1"/>
    </source>
</evidence>
<dbReference type="Proteomes" id="UP000095419">
    <property type="component" value="Unassembled WGS sequence"/>
</dbReference>
<feature type="domain" description="O-antigen ligase-related" evidence="6">
    <location>
        <begin position="185"/>
        <end position="320"/>
    </location>
</feature>
<dbReference type="Proteomes" id="UP000487221">
    <property type="component" value="Unassembled WGS sequence"/>
</dbReference>
<feature type="transmembrane region" description="Helical" evidence="5">
    <location>
        <begin position="363"/>
        <end position="380"/>
    </location>
</feature>
<dbReference type="PANTHER" id="PTHR37422:SF13">
    <property type="entry name" value="LIPOPOLYSACCHARIDE BIOSYNTHESIS PROTEIN PA4999-RELATED"/>
    <property type="match status" value="1"/>
</dbReference>
<proteinExistence type="predicted"/>
<feature type="transmembrane region" description="Helical" evidence="5">
    <location>
        <begin position="217"/>
        <end position="237"/>
    </location>
</feature>
<feature type="transmembrane region" description="Helical" evidence="5">
    <location>
        <begin position="48"/>
        <end position="66"/>
    </location>
</feature>
<evidence type="ECO:0000313" key="9">
    <source>
        <dbReference type="Proteomes" id="UP000095419"/>
    </source>
</evidence>
<organism evidence="7 9">
    <name type="scientific">Bacteroides uniformis</name>
    <dbReference type="NCBI Taxonomy" id="820"/>
    <lineage>
        <taxon>Bacteria</taxon>
        <taxon>Pseudomonadati</taxon>
        <taxon>Bacteroidota</taxon>
        <taxon>Bacteroidia</taxon>
        <taxon>Bacteroidales</taxon>
        <taxon>Bacteroidaceae</taxon>
        <taxon>Bacteroides</taxon>
    </lineage>
</organism>
<reference evidence="8 10" key="2">
    <citation type="journal article" date="2019" name="Nat. Med.">
        <title>A library of human gut bacterial isolates paired with longitudinal multiomics data enables mechanistic microbiome research.</title>
        <authorList>
            <person name="Poyet M."/>
            <person name="Groussin M."/>
            <person name="Gibbons S.M."/>
            <person name="Avila-Pacheco J."/>
            <person name="Jiang X."/>
            <person name="Kearney S.M."/>
            <person name="Perrotta A.R."/>
            <person name="Berdy B."/>
            <person name="Zhao S."/>
            <person name="Lieberman T.D."/>
            <person name="Swanson P.K."/>
            <person name="Smith M."/>
            <person name="Roesemann S."/>
            <person name="Alexander J.E."/>
            <person name="Rich S.A."/>
            <person name="Livny J."/>
            <person name="Vlamakis H."/>
            <person name="Clish C."/>
            <person name="Bullock K."/>
            <person name="Deik A."/>
            <person name="Scott J."/>
            <person name="Pierce K.A."/>
            <person name="Xavier R.J."/>
            <person name="Alm E.J."/>
        </authorList>
    </citation>
    <scope>NUCLEOTIDE SEQUENCE [LARGE SCALE GENOMIC DNA]</scope>
    <source>
        <strain evidence="8 10">BIOML-A19</strain>
    </source>
</reference>
<accession>A0A174GNE1</accession>
<reference evidence="7 9" key="1">
    <citation type="submission" date="2015-09" db="EMBL/GenBank/DDBJ databases">
        <authorList>
            <consortium name="Pathogen Informatics"/>
        </authorList>
    </citation>
    <scope>NUCLEOTIDE SEQUENCE [LARGE SCALE GENOMIC DNA]</scope>
    <source>
        <strain evidence="7 9">2789STDY5608791</strain>
    </source>
</reference>
<dbReference type="InterPro" id="IPR007016">
    <property type="entry name" value="O-antigen_ligase-rel_domated"/>
</dbReference>
<evidence type="ECO:0000256" key="4">
    <source>
        <dbReference type="ARBA" id="ARBA00023136"/>
    </source>
</evidence>
<dbReference type="AlphaFoldDB" id="A0A174GNE1"/>
<dbReference type="Pfam" id="PF04932">
    <property type="entry name" value="Wzy_C"/>
    <property type="match status" value="1"/>
</dbReference>
<sequence length="403" mass="45575">MFNPYKQFKLLYPKSIQIETVIFIFHIFRKTILNQGRNMGDTSVSGSTFLMLGCILLNFWIVYRNIQKLKVAISQTKWYLIYAIFCMCSFFWAITGLDSFSSVVLKDLEVISSYLAFSVVLYKIRNQYLCLIYILYIATIAALCGGIAQGFQHTNSYSASAMIGTILAIGIKKNYHSKYINYFIVANLIPLILGTSSGTYIAFICGMVVLLSSNKKGIMITQSVIVVSIAFLLYTFAGDYINELIFYGKSEASIEGGTGRYKVWEEFIRGWKLSPWLGHGFIVGERNLFLLGGHAMIFSAHNGYLSVLVNTGIIGMIIFLIFILNTIINGLKNSAQTEAAILFAAFCGILINNMSYPLCGSDWNHTFPPMMCVIITLNMLRSKEKKLNMKYILTQYVWKTRRK</sequence>
<feature type="transmembrane region" description="Helical" evidence="5">
    <location>
        <begin position="339"/>
        <end position="357"/>
    </location>
</feature>
<gene>
    <name evidence="7" type="ORF">ERS417307_02101</name>
    <name evidence="8" type="ORF">GAQ44_01130</name>
</gene>
<dbReference type="EMBL" id="CYZF01000005">
    <property type="protein sequence ID" value="CUO64162.1"/>
    <property type="molecule type" value="Genomic_DNA"/>
</dbReference>
<keyword evidence="7" id="KW-0436">Ligase</keyword>
<feature type="transmembrane region" description="Helical" evidence="5">
    <location>
        <begin position="183"/>
        <end position="211"/>
    </location>
</feature>
<keyword evidence="3 5" id="KW-1133">Transmembrane helix</keyword>
<dbReference type="PANTHER" id="PTHR37422">
    <property type="entry name" value="TEICHURONIC ACID BIOSYNTHESIS PROTEIN TUAE"/>
    <property type="match status" value="1"/>
</dbReference>
<evidence type="ECO:0000256" key="2">
    <source>
        <dbReference type="ARBA" id="ARBA00022692"/>
    </source>
</evidence>
<evidence type="ECO:0000313" key="10">
    <source>
        <dbReference type="Proteomes" id="UP000487221"/>
    </source>
</evidence>
<dbReference type="GO" id="GO:0016020">
    <property type="term" value="C:membrane"/>
    <property type="evidence" value="ECO:0007669"/>
    <property type="project" value="UniProtKB-SubCell"/>
</dbReference>
<protein>
    <submittedName>
        <fullName evidence="7">Lipid A core-O-antigen ligase and related enzymes</fullName>
    </submittedName>
    <submittedName>
        <fullName evidence="8">O-antigen ligase family protein</fullName>
    </submittedName>
</protein>
<feature type="transmembrane region" description="Helical" evidence="5">
    <location>
        <begin position="103"/>
        <end position="122"/>
    </location>
</feature>
<keyword evidence="4 5" id="KW-0472">Membrane</keyword>
<evidence type="ECO:0000256" key="5">
    <source>
        <dbReference type="SAM" id="Phobius"/>
    </source>
</evidence>
<evidence type="ECO:0000259" key="6">
    <source>
        <dbReference type="Pfam" id="PF04932"/>
    </source>
</evidence>
<dbReference type="InterPro" id="IPR051533">
    <property type="entry name" value="WaaL-like"/>
</dbReference>